<dbReference type="GeneID" id="44133437"/>
<dbReference type="Pfam" id="PF00072">
    <property type="entry name" value="Response_reg"/>
    <property type="match status" value="1"/>
</dbReference>
<keyword evidence="9" id="KW-1185">Reference proteome</keyword>
<evidence type="ECO:0000313" key="9">
    <source>
        <dbReference type="Proteomes" id="UP000185161"/>
    </source>
</evidence>
<dbReference type="FunFam" id="3.40.50.2300:FF:000001">
    <property type="entry name" value="DNA-binding response regulator PhoB"/>
    <property type="match status" value="1"/>
</dbReference>
<proteinExistence type="predicted"/>
<evidence type="ECO:0000256" key="5">
    <source>
        <dbReference type="ARBA" id="ARBA00023163"/>
    </source>
</evidence>
<dbReference type="InterPro" id="IPR001789">
    <property type="entry name" value="Sig_transdc_resp-reg_receiver"/>
</dbReference>
<evidence type="ECO:0000256" key="3">
    <source>
        <dbReference type="ARBA" id="ARBA00023015"/>
    </source>
</evidence>
<dbReference type="AlphaFoldDB" id="A0A1L6JB81"/>
<evidence type="ECO:0000256" key="4">
    <source>
        <dbReference type="ARBA" id="ARBA00023125"/>
    </source>
</evidence>
<name>A0A1L6JB81_9SPHN</name>
<dbReference type="PANTHER" id="PTHR48111">
    <property type="entry name" value="REGULATOR OF RPOS"/>
    <property type="match status" value="1"/>
</dbReference>
<protein>
    <submittedName>
        <fullName evidence="8">Response regulator</fullName>
    </submittedName>
</protein>
<keyword evidence="2" id="KW-0902">Two-component regulatory system</keyword>
<dbReference type="CDD" id="cd17574">
    <property type="entry name" value="REC_OmpR"/>
    <property type="match status" value="1"/>
</dbReference>
<gene>
    <name evidence="8" type="ORF">BRX40_12780</name>
</gene>
<dbReference type="PROSITE" id="PS50110">
    <property type="entry name" value="RESPONSE_REGULATORY"/>
    <property type="match status" value="1"/>
</dbReference>
<dbReference type="RefSeq" id="WP_075151854.1">
    <property type="nucleotide sequence ID" value="NZ_CP018820.1"/>
</dbReference>
<evidence type="ECO:0000259" key="7">
    <source>
        <dbReference type="PROSITE" id="PS50110"/>
    </source>
</evidence>
<evidence type="ECO:0000256" key="1">
    <source>
        <dbReference type="ARBA" id="ARBA00022553"/>
    </source>
</evidence>
<keyword evidence="1 6" id="KW-0597">Phosphoprotein</keyword>
<dbReference type="GO" id="GO:0000976">
    <property type="term" value="F:transcription cis-regulatory region binding"/>
    <property type="evidence" value="ECO:0007669"/>
    <property type="project" value="TreeGrafter"/>
</dbReference>
<dbReference type="STRING" id="93064.BRX40_12780"/>
<keyword evidence="3" id="KW-0805">Transcription regulation</keyword>
<evidence type="ECO:0000256" key="6">
    <source>
        <dbReference type="PROSITE-ProRule" id="PRU00169"/>
    </source>
</evidence>
<evidence type="ECO:0000313" key="8">
    <source>
        <dbReference type="EMBL" id="APR53182.1"/>
    </source>
</evidence>
<keyword evidence="5" id="KW-0804">Transcription</keyword>
<dbReference type="InterPro" id="IPR039420">
    <property type="entry name" value="WalR-like"/>
</dbReference>
<reference evidence="9" key="1">
    <citation type="submission" date="2016-12" db="EMBL/GenBank/DDBJ databases">
        <title>Whole genome sequencing of Sphingomonas sp. ABOJV.</title>
        <authorList>
            <person name="Conlan S."/>
            <person name="Thomas P.J."/>
            <person name="Mullikin J."/>
            <person name="Palmore T.N."/>
            <person name="Frank K.M."/>
            <person name="Segre J.A."/>
        </authorList>
    </citation>
    <scope>NUCLEOTIDE SEQUENCE [LARGE SCALE GENOMIC DNA]</scope>
    <source>
        <strain evidence="9">ABOJV</strain>
    </source>
</reference>
<accession>A0A1L6JB81</accession>
<keyword evidence="4" id="KW-0238">DNA-binding</keyword>
<dbReference type="GO" id="GO:0032993">
    <property type="term" value="C:protein-DNA complex"/>
    <property type="evidence" value="ECO:0007669"/>
    <property type="project" value="TreeGrafter"/>
</dbReference>
<dbReference type="GO" id="GO:0006355">
    <property type="term" value="P:regulation of DNA-templated transcription"/>
    <property type="evidence" value="ECO:0007669"/>
    <property type="project" value="TreeGrafter"/>
</dbReference>
<dbReference type="Gene3D" id="3.40.50.2300">
    <property type="match status" value="1"/>
</dbReference>
<dbReference type="GO" id="GO:0005829">
    <property type="term" value="C:cytosol"/>
    <property type="evidence" value="ECO:0007669"/>
    <property type="project" value="TreeGrafter"/>
</dbReference>
<dbReference type="InterPro" id="IPR011006">
    <property type="entry name" value="CheY-like_superfamily"/>
</dbReference>
<dbReference type="KEGG" id="skr:BRX40_12780"/>
<organism evidence="8 9">
    <name type="scientific">Sphingomonas koreensis</name>
    <dbReference type="NCBI Taxonomy" id="93064"/>
    <lineage>
        <taxon>Bacteria</taxon>
        <taxon>Pseudomonadati</taxon>
        <taxon>Pseudomonadota</taxon>
        <taxon>Alphaproteobacteria</taxon>
        <taxon>Sphingomonadales</taxon>
        <taxon>Sphingomonadaceae</taxon>
        <taxon>Sphingomonas</taxon>
    </lineage>
</organism>
<dbReference type="Proteomes" id="UP000185161">
    <property type="component" value="Chromosome"/>
</dbReference>
<dbReference type="SUPFAM" id="SSF52172">
    <property type="entry name" value="CheY-like"/>
    <property type="match status" value="1"/>
</dbReference>
<dbReference type="EMBL" id="CP018820">
    <property type="protein sequence ID" value="APR53182.1"/>
    <property type="molecule type" value="Genomic_DNA"/>
</dbReference>
<feature type="domain" description="Response regulatory" evidence="7">
    <location>
        <begin position="4"/>
        <end position="120"/>
    </location>
</feature>
<feature type="modified residue" description="4-aspartylphosphate" evidence="6">
    <location>
        <position position="53"/>
    </location>
</feature>
<evidence type="ECO:0000256" key="2">
    <source>
        <dbReference type="ARBA" id="ARBA00023012"/>
    </source>
</evidence>
<dbReference type="GO" id="GO:0000156">
    <property type="term" value="F:phosphorelay response regulator activity"/>
    <property type="evidence" value="ECO:0007669"/>
    <property type="project" value="TreeGrafter"/>
</dbReference>
<dbReference type="SMART" id="SM00448">
    <property type="entry name" value="REC"/>
    <property type="match status" value="1"/>
</dbReference>
<dbReference type="PANTHER" id="PTHR48111:SF1">
    <property type="entry name" value="TWO-COMPONENT RESPONSE REGULATOR ORR33"/>
    <property type="match status" value="1"/>
</dbReference>
<sequence>MNRTILVCDDDELLVELLTFRLENKGYKVLVARNGAEAIALASQYIPDAIILDMMMPVMDGQQVLRRLREAPETAGIPVVMLTARKQERDIVDAFGLGASDYLVKPFIPEELMTRLARLLAAPK</sequence>